<dbReference type="InterPro" id="IPR022971">
    <property type="entry name" value="YfbR"/>
</dbReference>
<evidence type="ECO:0000256" key="4">
    <source>
        <dbReference type="ARBA" id="ARBA00022801"/>
    </source>
</evidence>
<dbReference type="RefSeq" id="WP_087038230.1">
    <property type="nucleotide sequence ID" value="NZ_CP021377.1"/>
</dbReference>
<feature type="binding site" evidence="5">
    <location>
        <position position="141"/>
    </location>
    <ligand>
        <name>substrate</name>
    </ligand>
</feature>
<evidence type="ECO:0000256" key="5">
    <source>
        <dbReference type="HAMAP-Rule" id="MF_01100"/>
    </source>
</evidence>
<dbReference type="EMBL" id="CP021377">
    <property type="protein sequence ID" value="ART83552.1"/>
    <property type="molecule type" value="Genomic_DNA"/>
</dbReference>
<evidence type="ECO:0000256" key="3">
    <source>
        <dbReference type="ARBA" id="ARBA00022741"/>
    </source>
</evidence>
<organism evidence="7 8">
    <name type="scientific">Oceanisphaera profunda</name>
    <dbReference type="NCBI Taxonomy" id="1416627"/>
    <lineage>
        <taxon>Bacteria</taxon>
        <taxon>Pseudomonadati</taxon>
        <taxon>Pseudomonadota</taxon>
        <taxon>Gammaproteobacteria</taxon>
        <taxon>Aeromonadales</taxon>
        <taxon>Aeromonadaceae</taxon>
        <taxon>Oceanisphaera</taxon>
    </lineage>
</organism>
<feature type="binding site" evidence="5">
    <location>
        <position position="141"/>
    </location>
    <ligand>
        <name>a divalent metal cation</name>
        <dbReference type="ChEBI" id="CHEBI:60240"/>
    </ligand>
</feature>
<feature type="binding site" evidence="5">
    <location>
        <position position="74"/>
    </location>
    <ligand>
        <name>substrate</name>
    </ligand>
</feature>
<feature type="site" description="Appears to be important in orienting the phosphate for catalysis" evidence="5">
    <location>
        <position position="23"/>
    </location>
</feature>
<keyword evidence="3 5" id="KW-0547">Nucleotide-binding</keyword>
<dbReference type="GO" id="GO:0005737">
    <property type="term" value="C:cytoplasm"/>
    <property type="evidence" value="ECO:0007669"/>
    <property type="project" value="UniProtKB-SubCell"/>
</dbReference>
<accession>A0A1Y0D7N2</accession>
<comment type="cofactor">
    <cofactor evidence="5">
        <name>a divalent metal cation</name>
        <dbReference type="ChEBI" id="CHEBI:60240"/>
    </cofactor>
</comment>
<dbReference type="Pfam" id="PF12917">
    <property type="entry name" value="YfbR-like"/>
    <property type="match status" value="1"/>
</dbReference>
<feature type="binding site" evidence="5">
    <location>
        <begin position="23"/>
        <end position="24"/>
    </location>
    <ligand>
        <name>substrate</name>
    </ligand>
</feature>
<feature type="binding site" evidence="5">
    <location>
        <position position="74"/>
    </location>
    <ligand>
        <name>a divalent metal cation</name>
        <dbReference type="ChEBI" id="CHEBI:60240"/>
    </ligand>
</feature>
<reference evidence="7 8" key="1">
    <citation type="journal article" date="2014" name="Int. J. Syst. Evol. Microbiol.">
        <title>Oceanisphaera profunda sp. nov., a marine bacterium isolated from deep-sea sediment, and emended description of the genus Oceanisphaera.</title>
        <authorList>
            <person name="Xu Z."/>
            <person name="Zhang X.Y."/>
            <person name="Su H.N."/>
            <person name="Yu Z.C."/>
            <person name="Liu C."/>
            <person name="Li H."/>
            <person name="Chen X.L."/>
            <person name="Song X.Y."/>
            <person name="Xie B.B."/>
            <person name="Qin Q.L."/>
            <person name="Zhou B.C."/>
            <person name="Shi M."/>
            <person name="Huang Y."/>
            <person name="Zhang Y.Z."/>
        </authorList>
    </citation>
    <scope>NUCLEOTIDE SEQUENCE [LARGE SCALE GENOMIC DNA]</scope>
    <source>
        <strain evidence="7 8">SM1222</strain>
    </source>
</reference>
<evidence type="ECO:0000313" key="8">
    <source>
        <dbReference type="Proteomes" id="UP000243937"/>
    </source>
</evidence>
<dbReference type="GO" id="GO:0002953">
    <property type="term" value="F:5'-deoxynucleotidase activity"/>
    <property type="evidence" value="ECO:0007669"/>
    <property type="project" value="UniProtKB-EC"/>
</dbReference>
<dbReference type="SUPFAM" id="SSF109604">
    <property type="entry name" value="HD-domain/PDEase-like"/>
    <property type="match status" value="1"/>
</dbReference>
<feature type="binding site" evidence="5">
    <location>
        <begin position="82"/>
        <end position="85"/>
    </location>
    <ligand>
        <name>substrate</name>
    </ligand>
</feature>
<proteinExistence type="inferred from homology"/>
<feature type="binding site" evidence="5">
    <location>
        <position position="38"/>
    </location>
    <ligand>
        <name>substrate</name>
    </ligand>
</feature>
<comment type="similarity">
    <text evidence="5">Belongs to the 5DNU family.</text>
</comment>
<dbReference type="HAMAP" id="MF_01100">
    <property type="entry name" value="5DNU"/>
    <property type="match status" value="1"/>
</dbReference>
<comment type="subcellular location">
    <subcellularLocation>
        <location evidence="5">Cytoplasm</location>
    </subcellularLocation>
</comment>
<comment type="function">
    <text evidence="5">Catalyzes the strictly specific dephosphorylation of 2'-deoxyribonucleoside 5'-monophosphates.</text>
</comment>
<feature type="binding site" evidence="5">
    <location>
        <position position="73"/>
    </location>
    <ligand>
        <name>a divalent metal cation</name>
        <dbReference type="ChEBI" id="CHEBI:60240"/>
    </ligand>
</feature>
<gene>
    <name evidence="7" type="ORF">CBP31_13705</name>
</gene>
<keyword evidence="1 5" id="KW-0963">Cytoplasm</keyword>
<comment type="catalytic activity">
    <reaction evidence="5">
        <text>a 2'-deoxyribonucleoside 5'-phosphate + H2O = a 2'-deoxyribonucleoside + phosphate</text>
        <dbReference type="Rhea" id="RHEA:36167"/>
        <dbReference type="ChEBI" id="CHEBI:15377"/>
        <dbReference type="ChEBI" id="CHEBI:18274"/>
        <dbReference type="ChEBI" id="CHEBI:43474"/>
        <dbReference type="ChEBI" id="CHEBI:65317"/>
        <dbReference type="EC" id="3.1.3.89"/>
    </reaction>
</comment>
<dbReference type="Proteomes" id="UP000243937">
    <property type="component" value="Chromosome"/>
</dbReference>
<dbReference type="GO" id="GO:0046872">
    <property type="term" value="F:metal ion binding"/>
    <property type="evidence" value="ECO:0007669"/>
    <property type="project" value="UniProtKB-KW"/>
</dbReference>
<dbReference type="SMART" id="SM00471">
    <property type="entry name" value="HDc"/>
    <property type="match status" value="1"/>
</dbReference>
<feature type="domain" description="HD/PDEase" evidence="6">
    <location>
        <begin position="31"/>
        <end position="155"/>
    </location>
</feature>
<dbReference type="NCBIfam" id="NF003009">
    <property type="entry name" value="PRK03826.1"/>
    <property type="match status" value="1"/>
</dbReference>
<name>A0A1Y0D7N2_9GAMM</name>
<evidence type="ECO:0000259" key="6">
    <source>
        <dbReference type="SMART" id="SM00471"/>
    </source>
</evidence>
<evidence type="ECO:0000313" key="7">
    <source>
        <dbReference type="EMBL" id="ART83552.1"/>
    </source>
</evidence>
<dbReference type="GO" id="GO:0000166">
    <property type="term" value="F:nucleotide binding"/>
    <property type="evidence" value="ECO:0007669"/>
    <property type="project" value="UniProtKB-KW"/>
</dbReference>
<keyword evidence="8" id="KW-1185">Reference proteome</keyword>
<keyword evidence="4 5" id="KW-0378">Hydrolase</keyword>
<dbReference type="Gene3D" id="1.10.3210.10">
    <property type="entry name" value="Hypothetical protein af1432"/>
    <property type="match status" value="1"/>
</dbReference>
<evidence type="ECO:0000256" key="1">
    <source>
        <dbReference type="ARBA" id="ARBA00022490"/>
    </source>
</evidence>
<evidence type="ECO:0000256" key="2">
    <source>
        <dbReference type="ARBA" id="ARBA00022723"/>
    </source>
</evidence>
<comment type="subunit">
    <text evidence="5">Homodimer.</text>
</comment>
<dbReference type="AlphaFoldDB" id="A0A1Y0D7N2"/>
<sequence length="202" mass="22675">MKDSQVSRSHFFAHMARMKLIQRWPLMRSIEQENVAEHSLQVAMVAHALVVIKNTFYQGQLDPAKAAMQALFHDASEVLTGDLPTPVKYYNEEMARAYKEIESNAELSLVKMLPAELQAAYAPLLSAHVNDEYAHTVKSADLLCAYLKCAEELSAGNQEFAAAQKRLTAMLEARMNPEIRYFLDVFAPSFSLSLDDISSAQF</sequence>
<dbReference type="KEGG" id="opf:CBP31_13705"/>
<dbReference type="InterPro" id="IPR003607">
    <property type="entry name" value="HD/PDEase_dom"/>
</dbReference>
<dbReference type="OrthoDB" id="9812744at2"/>
<feature type="binding site" evidence="5">
    <location>
        <position position="38"/>
    </location>
    <ligand>
        <name>a divalent metal cation</name>
        <dbReference type="ChEBI" id="CHEBI:60240"/>
    </ligand>
</feature>
<protein>
    <submittedName>
        <fullName evidence="7">5'-deoxynucleotidase</fullName>
    </submittedName>
</protein>
<keyword evidence="2 5" id="KW-0479">Metal-binding</keyword>